<keyword evidence="6 8" id="KW-0539">Nucleus</keyword>
<keyword evidence="8" id="KW-0010">Activator</keyword>
<feature type="region of interest" description="Disordered" evidence="9">
    <location>
        <begin position="240"/>
        <end position="301"/>
    </location>
</feature>
<dbReference type="OrthoDB" id="1929813at2759"/>
<organism evidence="10 11">
    <name type="scientific">Golovinomyces cichoracearum</name>
    <dbReference type="NCBI Taxonomy" id="62708"/>
    <lineage>
        <taxon>Eukaryota</taxon>
        <taxon>Fungi</taxon>
        <taxon>Dikarya</taxon>
        <taxon>Ascomycota</taxon>
        <taxon>Pezizomycotina</taxon>
        <taxon>Leotiomycetes</taxon>
        <taxon>Erysiphales</taxon>
        <taxon>Erysiphaceae</taxon>
        <taxon>Golovinomyces</taxon>
    </lineage>
</organism>
<evidence type="ECO:0000256" key="2">
    <source>
        <dbReference type="ARBA" id="ARBA00009626"/>
    </source>
</evidence>
<evidence type="ECO:0000256" key="9">
    <source>
        <dbReference type="SAM" id="MobiDB-lite"/>
    </source>
</evidence>
<name>A0A420J6R2_9PEZI</name>
<evidence type="ECO:0000313" key="10">
    <source>
        <dbReference type="EMBL" id="RKF82466.1"/>
    </source>
</evidence>
<comment type="caution">
    <text evidence="10">The sequence shown here is derived from an EMBL/GenBank/DDBJ whole genome shotgun (WGS) entry which is preliminary data.</text>
</comment>
<sequence length="301" mass="34031">MDSLLASRFKRVEMALASLIDSIAKYNPNPIHAKDLVAADAELTQGLEQLNTHQLNYARIISLRTTSKALDDQIRVTLENLASVRKEIISKPFRNPIPNVKSVSYNELLDYARRISKFTSPPSYRDPVINNEADGTTMATASANGQENATATMRNESMPEPVQEIPTSQSTIMTNNNNWSDYLNPRSDQTWTPWPSEETIRRGALASIQMLVNQGIDLETFDAEKFGELEAARKLSINEKERQEEAQRPHLESEQIPQIRRQVTDIAADSGSNLESKEPQTRTKVFQLETFDDDDDDEFED</sequence>
<dbReference type="GO" id="GO:0070847">
    <property type="term" value="C:core mediator complex"/>
    <property type="evidence" value="ECO:0007669"/>
    <property type="project" value="TreeGrafter"/>
</dbReference>
<evidence type="ECO:0000256" key="6">
    <source>
        <dbReference type="ARBA" id="ARBA00023242"/>
    </source>
</evidence>
<dbReference type="GO" id="GO:0016592">
    <property type="term" value="C:mediator complex"/>
    <property type="evidence" value="ECO:0007669"/>
    <property type="project" value="InterPro"/>
</dbReference>
<reference evidence="10 11" key="1">
    <citation type="journal article" date="2018" name="BMC Genomics">
        <title>Comparative genome analyses reveal sequence features reflecting distinct modes of host-adaptation between dicot and monocot powdery mildew.</title>
        <authorList>
            <person name="Wu Y."/>
            <person name="Ma X."/>
            <person name="Pan Z."/>
            <person name="Kale S.D."/>
            <person name="Song Y."/>
            <person name="King H."/>
            <person name="Zhang Q."/>
            <person name="Presley C."/>
            <person name="Deng X."/>
            <person name="Wei C.I."/>
            <person name="Xiao S."/>
        </authorList>
    </citation>
    <scope>NUCLEOTIDE SEQUENCE [LARGE SCALE GENOMIC DNA]</scope>
    <source>
        <strain evidence="10">UCSC1</strain>
    </source>
</reference>
<dbReference type="EMBL" id="MCBR01001479">
    <property type="protein sequence ID" value="RKF82466.1"/>
    <property type="molecule type" value="Genomic_DNA"/>
</dbReference>
<evidence type="ECO:0000256" key="7">
    <source>
        <dbReference type="ARBA" id="ARBA00031257"/>
    </source>
</evidence>
<comment type="function">
    <text evidence="8">Component of the Mediator complex, a coactivator involved in the regulated transcription of nearly all RNA polymerase II-dependent genes. Mediator functions as a bridge to convey information from gene-specific regulatory proteins to the basal RNA polymerase II transcription machinery. Mediator is recruited to promoters by direct interactions with regulatory proteins and serves as a scaffold for the assembly of a functional preinitiation complex with RNA polymerase II and the general transcription factors.</text>
</comment>
<dbReference type="AlphaFoldDB" id="A0A420J6R2"/>
<dbReference type="PANTHER" id="PTHR13208:SF2">
    <property type="entry name" value="MEDIATOR OF RNA POLYMERASE II TRANSCRIPTION SUBUNIT 4"/>
    <property type="match status" value="1"/>
</dbReference>
<dbReference type="GO" id="GO:0006357">
    <property type="term" value="P:regulation of transcription by RNA polymerase II"/>
    <property type="evidence" value="ECO:0007669"/>
    <property type="project" value="InterPro"/>
</dbReference>
<evidence type="ECO:0000256" key="1">
    <source>
        <dbReference type="ARBA" id="ARBA00004123"/>
    </source>
</evidence>
<feature type="compositionally biased region" description="Acidic residues" evidence="9">
    <location>
        <begin position="290"/>
        <end position="301"/>
    </location>
</feature>
<dbReference type="GO" id="GO:0003712">
    <property type="term" value="F:transcription coregulator activity"/>
    <property type="evidence" value="ECO:0007669"/>
    <property type="project" value="InterPro"/>
</dbReference>
<feature type="compositionally biased region" description="Basic and acidic residues" evidence="9">
    <location>
        <begin position="240"/>
        <end position="253"/>
    </location>
</feature>
<dbReference type="PANTHER" id="PTHR13208">
    <property type="entry name" value="MEDIATOR OF RNA POLYMERASE II TRANSCRIPTION SUBUNIT 4"/>
    <property type="match status" value="1"/>
</dbReference>
<evidence type="ECO:0000256" key="5">
    <source>
        <dbReference type="ARBA" id="ARBA00023163"/>
    </source>
</evidence>
<comment type="subcellular location">
    <subcellularLocation>
        <location evidence="1 8">Nucleus</location>
    </subcellularLocation>
</comment>
<protein>
    <recommendedName>
        <fullName evidence="3 8">Mediator of RNA polymerase II transcription subunit 4</fullName>
    </recommendedName>
    <alternativeName>
        <fullName evidence="7 8">Mediator complex subunit 4</fullName>
    </alternativeName>
</protein>
<accession>A0A420J6R2</accession>
<keyword evidence="4 8" id="KW-0805">Transcription regulation</keyword>
<evidence type="ECO:0000256" key="4">
    <source>
        <dbReference type="ARBA" id="ARBA00023015"/>
    </source>
</evidence>
<comment type="subunit">
    <text evidence="8">Component of the Mediator complex.</text>
</comment>
<proteinExistence type="inferred from homology"/>
<keyword evidence="5 8" id="KW-0804">Transcription</keyword>
<gene>
    <name evidence="8" type="primary">MED4</name>
    <name evidence="10" type="ORF">GcC1_014018</name>
</gene>
<evidence type="ECO:0000313" key="11">
    <source>
        <dbReference type="Proteomes" id="UP000285405"/>
    </source>
</evidence>
<dbReference type="Pfam" id="PF10018">
    <property type="entry name" value="Med4"/>
    <property type="match status" value="1"/>
</dbReference>
<evidence type="ECO:0000256" key="3">
    <source>
        <dbReference type="ARBA" id="ARBA00020629"/>
    </source>
</evidence>
<comment type="similarity">
    <text evidence="2 8">Belongs to the Mediator complex subunit 4 family.</text>
</comment>
<evidence type="ECO:0000256" key="8">
    <source>
        <dbReference type="RuleBase" id="RU364141"/>
    </source>
</evidence>
<dbReference type="Proteomes" id="UP000285405">
    <property type="component" value="Unassembled WGS sequence"/>
</dbReference>
<dbReference type="InterPro" id="IPR019258">
    <property type="entry name" value="Mediator_Med4"/>
</dbReference>